<evidence type="ECO:0000256" key="1">
    <source>
        <dbReference type="ARBA" id="ARBA00007025"/>
    </source>
</evidence>
<dbReference type="PROSITE" id="PS50089">
    <property type="entry name" value="ZF_RING_2"/>
    <property type="match status" value="1"/>
</dbReference>
<evidence type="ECO:0000313" key="11">
    <source>
        <dbReference type="EMBL" id="CAG8362533.1"/>
    </source>
</evidence>
<comment type="similarity">
    <text evidence="1">Belongs to the SNF2/RAD54 helicase family.</text>
</comment>
<evidence type="ECO:0000259" key="10">
    <source>
        <dbReference type="PROSITE" id="PS51192"/>
    </source>
</evidence>
<dbReference type="Pfam" id="PF00176">
    <property type="entry name" value="SNF2-rel_dom"/>
    <property type="match status" value="1"/>
</dbReference>
<keyword evidence="4" id="KW-0347">Helicase</keyword>
<dbReference type="InterPro" id="IPR000330">
    <property type="entry name" value="SNF2_N"/>
</dbReference>
<dbReference type="GO" id="GO:0005737">
    <property type="term" value="C:cytoplasm"/>
    <property type="evidence" value="ECO:0007669"/>
    <property type="project" value="TreeGrafter"/>
</dbReference>
<keyword evidence="2" id="KW-0547">Nucleotide-binding</keyword>
<dbReference type="InterPro" id="IPR027417">
    <property type="entry name" value="P-loop_NTPase"/>
</dbReference>
<feature type="domain" description="Helicase ATP-binding" evidence="10">
    <location>
        <begin position="452"/>
        <end position="641"/>
    </location>
</feature>
<dbReference type="Gene3D" id="3.30.40.10">
    <property type="entry name" value="Zinc/RING finger domain, C3HC4 (zinc finger)"/>
    <property type="match status" value="1"/>
</dbReference>
<dbReference type="PANTHER" id="PTHR45626:SF16">
    <property type="entry name" value="ATP-DEPENDENT HELICASE ULS1"/>
    <property type="match status" value="1"/>
</dbReference>
<dbReference type="InterPro" id="IPR013083">
    <property type="entry name" value="Znf_RING/FYVE/PHD"/>
</dbReference>
<feature type="compositionally biased region" description="Pro residues" evidence="8">
    <location>
        <begin position="73"/>
        <end position="91"/>
    </location>
</feature>
<sequence>MSSSGDRSKEDQIKDLLEDIDIHKFIRDDTLATMGDCEQAREITATLRSKEIQLAELLGDPIPPLQAAVTPPVVSPTPPTPSSAPAPPPMPSGGFAGFADEPHWSSTGPSPFATASRRPANMPDVPALASMNQSRKRPRPTSGSSPPVQESAKRSAPPPSVSRHSKIQEIEARQKREIEENREQYRKLMNTALDTEELKDLEIELESMEKDIVSSFQLEKDAAIARALQHEEDIVPLPAANFIQRPSWNMPHRTQPIKSEPGLNRIGARPPYVPLLSSSQRNSSSDDGFEEITADSFNSRTGKQPVFGNPYAPSSSLYVKPGYPSSTSQWPDYSSPSARPLPWKSPYMTSAREAMNWPSAVGSMPGSYPGMHNSYDKFDQVFDVVRDQQQLFEDDVDIEAYNEREFPDDIKNLLDGIKDIREATKADNAGSPDALRVTLMKHQKVGFNWMKAKEESSHKGGILADDMGLGKTVQAIALMVARPYEHEERRPNLIIAPKALMEQWKLEIERHVKPGKHKLDVLIYHQRRRPWRELKKYDVVITTFGTLTAHYKTLLDGEKAQEEGRDVSLVQTLKSNAGPLSPGAKWHRVIVDEAQNIKNPSAKSAIACCRLNSTYRWCLTGTPMMNRLEDFQSLLAFLRIKPYNNAKKFKSDFVSRIKSGWGGEDVMKQLRVLVKSVCLRRTKTSKIDGQLILQLPPKVIEKVHVIFDEKESQVYGQLDTNTQRQINRLLDAGTLGRNYSHVLVLLLRLRQACCHPLLMQDFRAEASPPDPNVDKIANAKLLSASVVERIKSNDDEEDDGTCPVCMDSVENATIYIPCGHHVCSECWIRISDCAGANAINLEEDTFIKCQNCRGPVDPKKLTDTISFKKVHDPSSVPESENTGGATADAEDSEATARRQ</sequence>
<feature type="coiled-coil region" evidence="7">
    <location>
        <begin position="171"/>
        <end position="218"/>
    </location>
</feature>
<dbReference type="SUPFAM" id="SSF52540">
    <property type="entry name" value="P-loop containing nucleoside triphosphate hydrolases"/>
    <property type="match status" value="2"/>
</dbReference>
<dbReference type="GO" id="GO:0004386">
    <property type="term" value="F:helicase activity"/>
    <property type="evidence" value="ECO:0007669"/>
    <property type="project" value="UniProtKB-KW"/>
</dbReference>
<dbReference type="PROSITE" id="PS51192">
    <property type="entry name" value="HELICASE_ATP_BIND_1"/>
    <property type="match status" value="1"/>
</dbReference>
<evidence type="ECO:0000256" key="7">
    <source>
        <dbReference type="SAM" id="Coils"/>
    </source>
</evidence>
<comment type="caution">
    <text evidence="11">The sequence shown here is derived from an EMBL/GenBank/DDBJ whole genome shotgun (WGS) entry which is preliminary data.</text>
</comment>
<dbReference type="GO" id="GO:0008270">
    <property type="term" value="F:zinc ion binding"/>
    <property type="evidence" value="ECO:0007669"/>
    <property type="project" value="UniProtKB-KW"/>
</dbReference>
<dbReference type="GO" id="GO:0008094">
    <property type="term" value="F:ATP-dependent activity, acting on DNA"/>
    <property type="evidence" value="ECO:0007669"/>
    <property type="project" value="TreeGrafter"/>
</dbReference>
<keyword evidence="12" id="KW-1185">Reference proteome</keyword>
<dbReference type="SUPFAM" id="SSF57850">
    <property type="entry name" value="RING/U-box"/>
    <property type="match status" value="1"/>
</dbReference>
<evidence type="ECO:0000256" key="4">
    <source>
        <dbReference type="ARBA" id="ARBA00022806"/>
    </source>
</evidence>
<dbReference type="InterPro" id="IPR014001">
    <property type="entry name" value="Helicase_ATP-bd"/>
</dbReference>
<keyword evidence="3" id="KW-0378">Hydrolase</keyword>
<keyword evidence="6" id="KW-0862">Zinc</keyword>
<dbReference type="GO" id="GO:0005524">
    <property type="term" value="F:ATP binding"/>
    <property type="evidence" value="ECO:0007669"/>
    <property type="project" value="UniProtKB-KW"/>
</dbReference>
<dbReference type="Proteomes" id="UP001152649">
    <property type="component" value="Unassembled WGS sequence"/>
</dbReference>
<reference evidence="11" key="1">
    <citation type="submission" date="2021-07" db="EMBL/GenBank/DDBJ databases">
        <authorList>
            <person name="Branca A.L. A."/>
        </authorList>
    </citation>
    <scope>NUCLEOTIDE SEQUENCE</scope>
</reference>
<dbReference type="Pfam" id="PF13923">
    <property type="entry name" value="zf-C3HC4_2"/>
    <property type="match status" value="1"/>
</dbReference>
<dbReference type="GO" id="GO:0000724">
    <property type="term" value="P:double-strand break repair via homologous recombination"/>
    <property type="evidence" value="ECO:0007669"/>
    <property type="project" value="TreeGrafter"/>
</dbReference>
<evidence type="ECO:0000256" key="6">
    <source>
        <dbReference type="PROSITE-ProRule" id="PRU00175"/>
    </source>
</evidence>
<evidence type="ECO:0000256" key="5">
    <source>
        <dbReference type="ARBA" id="ARBA00022840"/>
    </source>
</evidence>
<feature type="domain" description="RING-type" evidence="9">
    <location>
        <begin position="802"/>
        <end position="853"/>
    </location>
</feature>
<dbReference type="GO" id="GO:0005634">
    <property type="term" value="C:nucleus"/>
    <property type="evidence" value="ECO:0007669"/>
    <property type="project" value="TreeGrafter"/>
</dbReference>
<dbReference type="EMBL" id="CAJVPG010000144">
    <property type="protein sequence ID" value="CAG8362533.1"/>
    <property type="molecule type" value="Genomic_DNA"/>
</dbReference>
<dbReference type="InterPro" id="IPR038718">
    <property type="entry name" value="SNF2-like_sf"/>
</dbReference>
<dbReference type="Gene3D" id="3.40.50.10810">
    <property type="entry name" value="Tandem AAA-ATPase domain"/>
    <property type="match status" value="1"/>
</dbReference>
<dbReference type="CDD" id="cd18008">
    <property type="entry name" value="DEXDc_SHPRH-like"/>
    <property type="match status" value="1"/>
</dbReference>
<evidence type="ECO:0000256" key="2">
    <source>
        <dbReference type="ARBA" id="ARBA00022741"/>
    </source>
</evidence>
<accession>A0A9W4NCR9</accession>
<feature type="region of interest" description="Disordered" evidence="8">
    <location>
        <begin position="865"/>
        <end position="899"/>
    </location>
</feature>
<evidence type="ECO:0000256" key="3">
    <source>
        <dbReference type="ARBA" id="ARBA00022801"/>
    </source>
</evidence>
<evidence type="ECO:0000313" key="12">
    <source>
        <dbReference type="Proteomes" id="UP001152649"/>
    </source>
</evidence>
<keyword evidence="6" id="KW-0863">Zinc-finger</keyword>
<keyword evidence="6" id="KW-0479">Metal-binding</keyword>
<name>A0A9W4NCR9_9EURO</name>
<proteinExistence type="inferred from homology"/>
<organism evidence="11 12">
    <name type="scientific">Penicillium salamii</name>
    <dbReference type="NCBI Taxonomy" id="1612424"/>
    <lineage>
        <taxon>Eukaryota</taxon>
        <taxon>Fungi</taxon>
        <taxon>Dikarya</taxon>
        <taxon>Ascomycota</taxon>
        <taxon>Pezizomycotina</taxon>
        <taxon>Eurotiomycetes</taxon>
        <taxon>Eurotiomycetidae</taxon>
        <taxon>Eurotiales</taxon>
        <taxon>Aspergillaceae</taxon>
        <taxon>Penicillium</taxon>
    </lineage>
</organism>
<dbReference type="AlphaFoldDB" id="A0A9W4NCR9"/>
<dbReference type="PANTHER" id="PTHR45626">
    <property type="entry name" value="TRANSCRIPTION TERMINATION FACTOR 2-RELATED"/>
    <property type="match status" value="1"/>
</dbReference>
<dbReference type="InterPro" id="IPR001841">
    <property type="entry name" value="Znf_RING"/>
</dbReference>
<dbReference type="OrthoDB" id="423559at2759"/>
<evidence type="ECO:0000256" key="8">
    <source>
        <dbReference type="SAM" id="MobiDB-lite"/>
    </source>
</evidence>
<evidence type="ECO:0000259" key="9">
    <source>
        <dbReference type="PROSITE" id="PS50089"/>
    </source>
</evidence>
<feature type="region of interest" description="Disordered" evidence="8">
    <location>
        <begin position="61"/>
        <end position="166"/>
    </location>
</feature>
<protein>
    <submittedName>
        <fullName evidence="11">Uncharacterized protein</fullName>
    </submittedName>
</protein>
<gene>
    <name evidence="11" type="ORF">PSALAMII_LOCUS3926</name>
</gene>
<keyword evidence="5" id="KW-0067">ATP-binding</keyword>
<dbReference type="InterPro" id="IPR050628">
    <property type="entry name" value="SNF2_RAD54_helicase_TF"/>
</dbReference>
<dbReference type="SMART" id="SM00487">
    <property type="entry name" value="DEXDc"/>
    <property type="match status" value="1"/>
</dbReference>
<dbReference type="GO" id="GO:0016787">
    <property type="term" value="F:hydrolase activity"/>
    <property type="evidence" value="ECO:0007669"/>
    <property type="project" value="UniProtKB-KW"/>
</dbReference>
<keyword evidence="7" id="KW-0175">Coiled coil</keyword>